<dbReference type="Gene3D" id="3.30.300.20">
    <property type="match status" value="1"/>
</dbReference>
<organism evidence="2 3">
    <name type="scientific">Knoellia sinensis KCTC 19936</name>
    <dbReference type="NCBI Taxonomy" id="1385520"/>
    <lineage>
        <taxon>Bacteria</taxon>
        <taxon>Bacillati</taxon>
        <taxon>Actinomycetota</taxon>
        <taxon>Actinomycetes</taxon>
        <taxon>Micrococcales</taxon>
        <taxon>Intrasporangiaceae</taxon>
        <taxon>Knoellia</taxon>
    </lineage>
</organism>
<keyword evidence="3" id="KW-1185">Reference proteome</keyword>
<dbReference type="PANTHER" id="PTHR42830">
    <property type="entry name" value="OSMOTICALLY INDUCIBLE FAMILY PROTEIN"/>
    <property type="match status" value="1"/>
</dbReference>
<dbReference type="InterPro" id="IPR015946">
    <property type="entry name" value="KH_dom-like_a/b"/>
</dbReference>
<comment type="caution">
    <text evidence="2">The sequence shown here is derived from an EMBL/GenBank/DDBJ whole genome shotgun (WGS) entry which is preliminary data.</text>
</comment>
<dbReference type="InterPro" id="IPR019904">
    <property type="entry name" value="Peroxiredoxin_OsmC"/>
</dbReference>
<accession>A0A0A0J004</accession>
<dbReference type="InterPro" id="IPR036102">
    <property type="entry name" value="OsmC/Ohrsf"/>
</dbReference>
<proteinExistence type="predicted"/>
<protein>
    <submittedName>
        <fullName evidence="2">Peroxiredoxin</fullName>
    </submittedName>
</protein>
<dbReference type="SUPFAM" id="SSF82784">
    <property type="entry name" value="OsmC-like"/>
    <property type="match status" value="1"/>
</dbReference>
<dbReference type="PANTHER" id="PTHR42830:SF1">
    <property type="entry name" value="OSMOTICALLY INDUCIBLE FAMILY PROTEIN"/>
    <property type="match status" value="1"/>
</dbReference>
<reference evidence="2 3" key="1">
    <citation type="submission" date="2013-08" db="EMBL/GenBank/DDBJ databases">
        <title>The genome sequence of Knoellia sinensis.</title>
        <authorList>
            <person name="Zhu W."/>
            <person name="Wang G."/>
        </authorList>
    </citation>
    <scope>NUCLEOTIDE SEQUENCE [LARGE SCALE GENOMIC DNA]</scope>
    <source>
        <strain evidence="2 3">KCTC 19936</strain>
    </source>
</reference>
<dbReference type="STRING" id="1385520.N802_06115"/>
<evidence type="ECO:0000256" key="1">
    <source>
        <dbReference type="SAM" id="MobiDB-lite"/>
    </source>
</evidence>
<dbReference type="eggNOG" id="COG1764">
    <property type="taxonomic scope" value="Bacteria"/>
</dbReference>
<dbReference type="InterPro" id="IPR052707">
    <property type="entry name" value="OsmC_Ohr_Peroxiredoxin"/>
</dbReference>
<dbReference type="Pfam" id="PF02566">
    <property type="entry name" value="OsmC"/>
    <property type="match status" value="1"/>
</dbReference>
<dbReference type="RefSeq" id="WP_035918197.1">
    <property type="nucleotide sequence ID" value="NZ_AVPJ01000016.1"/>
</dbReference>
<feature type="compositionally biased region" description="Polar residues" evidence="1">
    <location>
        <begin position="1"/>
        <end position="10"/>
    </location>
</feature>
<dbReference type="OrthoDB" id="9807532at2"/>
<feature type="compositionally biased region" description="Polar residues" evidence="1">
    <location>
        <begin position="19"/>
        <end position="30"/>
    </location>
</feature>
<name>A0A0A0J004_9MICO</name>
<evidence type="ECO:0000313" key="2">
    <source>
        <dbReference type="EMBL" id="KGN30780.1"/>
    </source>
</evidence>
<dbReference type="AlphaFoldDB" id="A0A0A0J004"/>
<dbReference type="InterPro" id="IPR003718">
    <property type="entry name" value="OsmC/Ohr_fam"/>
</dbReference>
<gene>
    <name evidence="2" type="ORF">N802_06115</name>
</gene>
<dbReference type="Proteomes" id="UP000030002">
    <property type="component" value="Unassembled WGS sequence"/>
</dbReference>
<dbReference type="GO" id="GO:0006979">
    <property type="term" value="P:response to oxidative stress"/>
    <property type="evidence" value="ECO:0007669"/>
    <property type="project" value="InterPro"/>
</dbReference>
<dbReference type="GO" id="GO:0004601">
    <property type="term" value="F:peroxidase activity"/>
    <property type="evidence" value="ECO:0007669"/>
    <property type="project" value="InterPro"/>
</dbReference>
<evidence type="ECO:0000313" key="3">
    <source>
        <dbReference type="Proteomes" id="UP000030002"/>
    </source>
</evidence>
<dbReference type="NCBIfam" id="TIGR03562">
    <property type="entry name" value="osmo_induc_OsmC"/>
    <property type="match status" value="1"/>
</dbReference>
<feature type="region of interest" description="Disordered" evidence="1">
    <location>
        <begin position="1"/>
        <end position="49"/>
    </location>
</feature>
<dbReference type="EMBL" id="AVPJ01000016">
    <property type="protein sequence ID" value="KGN30780.1"/>
    <property type="molecule type" value="Genomic_DNA"/>
</dbReference>
<sequence>MAGTTRTATNHWEGDLMSGTGQVTLESSGVGTFDVNWPSRSEEANGKTSPEELIAAAHSSCFNMAFSGALAKAGTPPTTLDTTAAVTFVPGTGITEIALKVVGSVPGMSAEDFQTAAESAKTNCPVSQALKAVPISLEATLAE</sequence>